<evidence type="ECO:0000256" key="15">
    <source>
        <dbReference type="ARBA" id="ARBA00033349"/>
    </source>
</evidence>
<proteinExistence type="predicted"/>
<keyword evidence="11" id="KW-0598">Phosphotransferase system</keyword>
<evidence type="ECO:0000256" key="6">
    <source>
        <dbReference type="ARBA" id="ARBA00022448"/>
    </source>
</evidence>
<keyword evidence="6" id="KW-0813">Transport</keyword>
<dbReference type="GO" id="GO:0090563">
    <property type="term" value="F:protein-phosphocysteine-sugar phosphotransferase activity"/>
    <property type="evidence" value="ECO:0007669"/>
    <property type="project" value="TreeGrafter"/>
</dbReference>
<dbReference type="RefSeq" id="WP_188648535.1">
    <property type="nucleotide sequence ID" value="NZ_BMHQ01000010.1"/>
</dbReference>
<comment type="caution">
    <text evidence="19">The sequence shown here is derived from an EMBL/GenBank/DDBJ whole genome shotgun (WGS) entry which is preliminary data.</text>
</comment>
<dbReference type="SUPFAM" id="SSF52794">
    <property type="entry name" value="PTS system IIB component-like"/>
    <property type="match status" value="1"/>
</dbReference>
<keyword evidence="13 16" id="KW-1133">Transmembrane helix</keyword>
<comment type="subcellular location">
    <subcellularLocation>
        <location evidence="3">Cell membrane</location>
        <topology evidence="3">Multi-pass membrane protein</topology>
    </subcellularLocation>
</comment>
<evidence type="ECO:0000259" key="18">
    <source>
        <dbReference type="PROSITE" id="PS51104"/>
    </source>
</evidence>
<keyword evidence="10" id="KW-0808">Transferase</keyword>
<evidence type="ECO:0000256" key="12">
    <source>
        <dbReference type="ARBA" id="ARBA00022692"/>
    </source>
</evidence>
<reference evidence="19" key="2">
    <citation type="submission" date="2020-09" db="EMBL/GenBank/DDBJ databases">
        <authorList>
            <person name="Sun Q."/>
            <person name="Zhou Y."/>
        </authorList>
    </citation>
    <scope>NUCLEOTIDE SEQUENCE</scope>
    <source>
        <strain evidence="19">CGMCC 1.15179</strain>
    </source>
</reference>
<comment type="catalytic activity">
    <reaction evidence="1">
        <text>D-mannitol(out) + N(pros)-phospho-L-histidyl-[protein] = D-mannitol 1-phosphate(in) + L-histidyl-[protein]</text>
        <dbReference type="Rhea" id="RHEA:33363"/>
        <dbReference type="Rhea" id="RHEA-COMP:9745"/>
        <dbReference type="Rhea" id="RHEA-COMP:9746"/>
        <dbReference type="ChEBI" id="CHEBI:16899"/>
        <dbReference type="ChEBI" id="CHEBI:29979"/>
        <dbReference type="ChEBI" id="CHEBI:61381"/>
        <dbReference type="ChEBI" id="CHEBI:64837"/>
        <dbReference type="EC" id="2.7.1.197"/>
    </reaction>
</comment>
<dbReference type="PROSITE" id="PS51104">
    <property type="entry name" value="PTS_EIIC_TYPE_2"/>
    <property type="match status" value="1"/>
</dbReference>
<evidence type="ECO:0000313" key="20">
    <source>
        <dbReference type="Proteomes" id="UP000625210"/>
    </source>
</evidence>
<dbReference type="EMBL" id="BMHQ01000010">
    <property type="protein sequence ID" value="GGE24505.1"/>
    <property type="molecule type" value="Genomic_DNA"/>
</dbReference>
<evidence type="ECO:0000256" key="4">
    <source>
        <dbReference type="ARBA" id="ARBA00011909"/>
    </source>
</evidence>
<evidence type="ECO:0000256" key="3">
    <source>
        <dbReference type="ARBA" id="ARBA00004651"/>
    </source>
</evidence>
<dbReference type="Proteomes" id="UP000625210">
    <property type="component" value="Unassembled WGS sequence"/>
</dbReference>
<dbReference type="InterPro" id="IPR013014">
    <property type="entry name" value="PTS_EIIC_2"/>
</dbReference>
<keyword evidence="14 16" id="KW-0472">Membrane</keyword>
<feature type="transmembrane region" description="Helical" evidence="16">
    <location>
        <begin position="174"/>
        <end position="193"/>
    </location>
</feature>
<dbReference type="InterPro" id="IPR003501">
    <property type="entry name" value="PTS_EIIB_2/3"/>
</dbReference>
<organism evidence="19 20">
    <name type="scientific">Marinithermofilum abyssi</name>
    <dbReference type="NCBI Taxonomy" id="1571185"/>
    <lineage>
        <taxon>Bacteria</taxon>
        <taxon>Bacillati</taxon>
        <taxon>Bacillota</taxon>
        <taxon>Bacilli</taxon>
        <taxon>Bacillales</taxon>
        <taxon>Thermoactinomycetaceae</taxon>
        <taxon>Marinithermofilum</taxon>
    </lineage>
</organism>
<feature type="transmembrane region" description="Helical" evidence="16">
    <location>
        <begin position="280"/>
        <end position="304"/>
    </location>
</feature>
<dbReference type="GO" id="GO:0005886">
    <property type="term" value="C:plasma membrane"/>
    <property type="evidence" value="ECO:0007669"/>
    <property type="project" value="UniProtKB-SubCell"/>
</dbReference>
<dbReference type="GO" id="GO:0022872">
    <property type="term" value="F:protein-N(PI)-phosphohistidine-mannitol phosphotransferase system transmembrane transporter activity"/>
    <property type="evidence" value="ECO:0007669"/>
    <property type="project" value="InterPro"/>
</dbReference>
<dbReference type="NCBIfam" id="TIGR00851">
    <property type="entry name" value="mtlA"/>
    <property type="match status" value="1"/>
</dbReference>
<dbReference type="GO" id="GO:0009401">
    <property type="term" value="P:phosphoenolpyruvate-dependent sugar phosphotransferase system"/>
    <property type="evidence" value="ECO:0007669"/>
    <property type="project" value="UniProtKB-KW"/>
</dbReference>
<evidence type="ECO:0000256" key="11">
    <source>
        <dbReference type="ARBA" id="ARBA00022683"/>
    </source>
</evidence>
<evidence type="ECO:0000256" key="13">
    <source>
        <dbReference type="ARBA" id="ARBA00022989"/>
    </source>
</evidence>
<dbReference type="InterPro" id="IPR003352">
    <property type="entry name" value="PTS_EIIC"/>
</dbReference>
<dbReference type="InterPro" id="IPR029503">
    <property type="entry name" value="PTS_EIIB_mannitol"/>
</dbReference>
<evidence type="ECO:0000256" key="10">
    <source>
        <dbReference type="ARBA" id="ARBA00022679"/>
    </source>
</evidence>
<dbReference type="FunFam" id="3.40.50.2300:FF:000047">
    <property type="entry name" value="PTS system mannitol-specific transporter subunit IICBA"/>
    <property type="match status" value="1"/>
</dbReference>
<dbReference type="Gene3D" id="3.40.50.2300">
    <property type="match status" value="1"/>
</dbReference>
<evidence type="ECO:0000256" key="2">
    <source>
        <dbReference type="ARBA" id="ARBA00002434"/>
    </source>
</evidence>
<comment type="function">
    <text evidence="2">The phosphoenolpyruvate-dependent sugar phosphotransferase system (sugar PTS), a major carbohydrate active transport system, catalyzes the phosphorylation of incoming sugar substrates concomitantly with their translocation across the cell membrane. The enzyme II CmtAB PTS system is involved in D-mannitol transport.</text>
</comment>
<keyword evidence="20" id="KW-1185">Reference proteome</keyword>
<accession>A0A8J2VD96</accession>
<dbReference type="InterPro" id="IPR036095">
    <property type="entry name" value="PTS_EIIB-like_sf"/>
</dbReference>
<feature type="transmembrane region" description="Helical" evidence="16">
    <location>
        <begin position="324"/>
        <end position="346"/>
    </location>
</feature>
<dbReference type="PANTHER" id="PTHR30181">
    <property type="entry name" value="MANNITOL PERMEASE IIC COMPONENT"/>
    <property type="match status" value="1"/>
</dbReference>
<name>A0A8J2VD96_9BACL</name>
<evidence type="ECO:0000256" key="1">
    <source>
        <dbReference type="ARBA" id="ARBA00001655"/>
    </source>
</evidence>
<dbReference type="NCBIfam" id="NF011663">
    <property type="entry name" value="PRK15083.1"/>
    <property type="match status" value="1"/>
</dbReference>
<evidence type="ECO:0000256" key="16">
    <source>
        <dbReference type="SAM" id="Phobius"/>
    </source>
</evidence>
<feature type="transmembrane region" description="Helical" evidence="16">
    <location>
        <begin position="141"/>
        <end position="162"/>
    </location>
</feature>
<dbReference type="Pfam" id="PF02302">
    <property type="entry name" value="PTS_IIB"/>
    <property type="match status" value="1"/>
</dbReference>
<dbReference type="AlphaFoldDB" id="A0A8J2VD96"/>
<reference evidence="19" key="1">
    <citation type="journal article" date="2014" name="Int. J. Syst. Evol. Microbiol.">
        <title>Complete genome sequence of Corynebacterium casei LMG S-19264T (=DSM 44701T), isolated from a smear-ripened cheese.</title>
        <authorList>
            <consortium name="US DOE Joint Genome Institute (JGI-PGF)"/>
            <person name="Walter F."/>
            <person name="Albersmeier A."/>
            <person name="Kalinowski J."/>
            <person name="Ruckert C."/>
        </authorList>
    </citation>
    <scope>NUCLEOTIDE SEQUENCE</scope>
    <source>
        <strain evidence="19">CGMCC 1.15179</strain>
    </source>
</reference>
<dbReference type="Pfam" id="PF02378">
    <property type="entry name" value="PTS_EIIC"/>
    <property type="match status" value="1"/>
</dbReference>
<evidence type="ECO:0000256" key="8">
    <source>
        <dbReference type="ARBA" id="ARBA00022553"/>
    </source>
</evidence>
<dbReference type="EC" id="2.7.1.197" evidence="4"/>
<evidence type="ECO:0000256" key="9">
    <source>
        <dbReference type="ARBA" id="ARBA00022597"/>
    </source>
</evidence>
<evidence type="ECO:0000256" key="5">
    <source>
        <dbReference type="ARBA" id="ARBA00021825"/>
    </source>
</evidence>
<dbReference type="CDD" id="cd05567">
    <property type="entry name" value="PTS_IIB_mannitol"/>
    <property type="match status" value="1"/>
</dbReference>
<feature type="transmembrane region" description="Helical" evidence="16">
    <location>
        <begin position="36"/>
        <end position="55"/>
    </location>
</feature>
<evidence type="ECO:0000259" key="17">
    <source>
        <dbReference type="PROSITE" id="PS51099"/>
    </source>
</evidence>
<keyword evidence="9" id="KW-0762">Sugar transport</keyword>
<evidence type="ECO:0000256" key="14">
    <source>
        <dbReference type="ARBA" id="ARBA00023136"/>
    </source>
</evidence>
<feature type="transmembrane region" description="Helical" evidence="16">
    <location>
        <begin position="91"/>
        <end position="120"/>
    </location>
</feature>
<dbReference type="PANTHER" id="PTHR30181:SF2">
    <property type="entry name" value="PTS SYSTEM MANNITOL-SPECIFIC EIICBA COMPONENT"/>
    <property type="match status" value="1"/>
</dbReference>
<feature type="transmembrane region" description="Helical" evidence="16">
    <location>
        <begin position="67"/>
        <end position="85"/>
    </location>
</feature>
<evidence type="ECO:0000313" key="19">
    <source>
        <dbReference type="EMBL" id="GGE24505.1"/>
    </source>
</evidence>
<sequence length="485" mass="50664">MASSHLDKKTNAAGPQWRVKVQRLGSLLSGLIMPNIGAFIAWGLITALFIPTGWVPNENLAKLVDPMIKFLLPLLIGFTGGNMIYGARGGVVGATATLGVIVGADIPMFLGAMIMGPLSGWVMKKVDRLFEGRVRSGFEMLVNNFSAGIIAALLTIAAYLSIGPVVLGLNKTLAQGVEGIIGAGLLPLANIFIEPAKVLFLNNAINHGILSPIGLSQAAESGKSILFLLETNPGPGLGILLAYWLFGKGTAKQSAPGAAVIHFLGGIHEIYFPYILMKPVLILAAIAGGVSGVFTFSLFGAGLVAVPSPGSIFALLAMTPRGGYLGVLSGVLVAGAVSFLVASIFLKRSAANEEDNFEAAARSMEAMKGKKSMATTALTGSEEGTDTPILNGPVKKIVFACDAGMGSSAMGASVLKKKVQQAELDIEVTNTSISKLPKDADIVITHKSLTDRAKEMVPDAYHISVDNFLSSPEYDTLIKRLKSGD</sequence>
<dbReference type="InterPro" id="IPR004718">
    <property type="entry name" value="PTS_IIC_mtl"/>
</dbReference>
<keyword evidence="7" id="KW-1003">Cell membrane</keyword>
<feature type="domain" description="PTS EIIB type-2" evidence="17">
    <location>
        <begin position="395"/>
        <end position="485"/>
    </location>
</feature>
<evidence type="ECO:0000256" key="7">
    <source>
        <dbReference type="ARBA" id="ARBA00022475"/>
    </source>
</evidence>
<dbReference type="PROSITE" id="PS51099">
    <property type="entry name" value="PTS_EIIB_TYPE_2"/>
    <property type="match status" value="1"/>
</dbReference>
<keyword evidence="12 16" id="KW-0812">Transmembrane</keyword>
<dbReference type="InterPro" id="IPR050893">
    <property type="entry name" value="Sugar_PTS"/>
</dbReference>
<keyword evidence="8" id="KW-0597">Phosphoprotein</keyword>
<dbReference type="InterPro" id="IPR013011">
    <property type="entry name" value="PTS_EIIB_2"/>
</dbReference>
<gene>
    <name evidence="19" type="primary">mtlA</name>
    <name evidence="19" type="ORF">GCM10011571_28320</name>
</gene>
<feature type="domain" description="PTS EIIC type-2" evidence="18">
    <location>
        <begin position="24"/>
        <end position="360"/>
    </location>
</feature>
<protein>
    <recommendedName>
        <fullName evidence="5">PTS system mannitol-specific EIICB component</fullName>
        <ecNumber evidence="4">2.7.1.197</ecNumber>
    </recommendedName>
    <alternativeName>
        <fullName evidence="15">EIICB-Mtl</fullName>
    </alternativeName>
</protein>